<accession>A0A1L0DG44</accession>
<dbReference type="Proteomes" id="UP000182259">
    <property type="component" value="Chromosome IV"/>
</dbReference>
<name>A0A1L0DG44_9ASCO</name>
<organism evidence="1 2">
    <name type="scientific">Sungouiella intermedia</name>
    <dbReference type="NCBI Taxonomy" id="45354"/>
    <lineage>
        <taxon>Eukaryota</taxon>
        <taxon>Fungi</taxon>
        <taxon>Dikarya</taxon>
        <taxon>Ascomycota</taxon>
        <taxon>Saccharomycotina</taxon>
        <taxon>Pichiomycetes</taxon>
        <taxon>Metschnikowiaceae</taxon>
        <taxon>Sungouiella</taxon>
    </lineage>
</organism>
<proteinExistence type="predicted"/>
<dbReference type="EMBL" id="LT635767">
    <property type="protein sequence ID" value="SGZ55492.1"/>
    <property type="molecule type" value="Genomic_DNA"/>
</dbReference>
<gene>
    <name evidence="1" type="ORF">SAMEA4029009_CIC11G00000003185</name>
</gene>
<evidence type="ECO:0000313" key="2">
    <source>
        <dbReference type="Proteomes" id="UP000182259"/>
    </source>
</evidence>
<reference evidence="1 2" key="1">
    <citation type="submission" date="2016-10" db="EMBL/GenBank/DDBJ databases">
        <authorList>
            <person name="de Groot N.N."/>
        </authorList>
    </citation>
    <scope>NUCLEOTIDE SEQUENCE [LARGE SCALE GENOMIC DNA]</scope>
    <source>
        <strain evidence="1 2">PYCC 4715</strain>
    </source>
</reference>
<evidence type="ECO:0000313" key="1">
    <source>
        <dbReference type="EMBL" id="SGZ55492.1"/>
    </source>
</evidence>
<dbReference type="AlphaFoldDB" id="A0A1L0DG44"/>
<protein>
    <submittedName>
        <fullName evidence="1">CIC11C00000003185</fullName>
    </submittedName>
</protein>
<sequence length="96" mass="11158">MYALNAASPPYGSMRHIYQFCDCTKALWTAVGPLGDLSLSQMIAPLPVDLEQARKVVRLVRIIKHEFVRRRLRPEHEVHLQPIRPQDVLYRRPILT</sequence>